<keyword evidence="12" id="KW-1185">Reference proteome</keyword>
<sequence length="1004" mass="114397">MNLNFLFQVLINQRIKMKSSPRLPSFRPVSHQFAYFCLIFAFTFTIFGGSHGCFMTENSNNYGKTYPSGDIILLIGQPLELFCTIDVEKARSNNFSIENLIFVKENQPVDSRYVTRVNETTIRLYMENQTESHYMYYCYLQKNQSIETSSNNSFNSLEVTTGATAADPSQLREVVCMNWVAVGQEPREVENITCISLNWQYLRCSWDVPKNYVPTTYSVYYTPKHRYSEKMVCPTEDDVTRNSCTWSLWSTPIYRKNFDTLRIIVNGTNKFKSNATTIIFNQFAHILMDGPKDLKLLAKNTTSVTLQWDIGDFQYFPKPMQYKILYKWNNESAWDQVICDAKKFTRDGRRVSCTVSGLIPNKVYNFRVFMKSSLASDKYWSKNFTYQLFATNACPPARSPLTDIGSFQLEHNDANRLMRTVYVYWQPLLVEEQCGDNFTYEITTFEMNIDGTESAAANVKRIGAIDNSFAKYEIGSSRYRFEIRSVNKEGRAPSASSVVVPAVFEEVDTCSRFTKTDYGNTDDTHNMYEVSWQPPVSGQIVDNYTIFWCKSEKERPYQCNGYLEWESFTANVSKHNFSININDSYQFAISANTQRSSSGMHWASCTVLRGHLGTVRQVYARETGSIYIAVSWKLECPDQASSIQGFEVTYCPTVGLNTTVCAGTNQTLRWEATANQGNISGLQPFTHYAVTMRMFNADGNKGPISTPVILRTADGPPNVDGLKLKLMNRTNTSVTVGWEVPRQMNGVLSHYLVQWHPQQEPKRVDTTQATITKLDPYTKYNVTVKACTSSCSRWMTPIEVGTGIGKPGKIDSIVVEPQDHGTMVRWDPPSQLAGPHPYYEVHLLKDNLELFVNKTNDTYTWMMKPDCSTDQNAKYEVRVRAINLDDKKDIMDGAAQLPSIYEGDKSPAFLLKCTDGVSILWKILLWTTLPVLLMVFVGYGSNRLFKKFRMMKEVEVKVPLKFSPHVCGDSNTLNILEGNYVIAQPLRSADESSMLVEKTAEQPV</sequence>
<reference evidence="11 12" key="1">
    <citation type="submission" date="2024-03" db="EMBL/GenBank/DDBJ databases">
        <title>Adaptation during the transition from Ophiocordyceps entomopathogen to insect associate is accompanied by gene loss and intensified selection.</title>
        <authorList>
            <person name="Ward C.M."/>
            <person name="Onetto C.A."/>
            <person name="Borneman A.R."/>
        </authorList>
    </citation>
    <scope>NUCLEOTIDE SEQUENCE [LARGE SCALE GENOMIC DNA]</scope>
    <source>
        <strain evidence="11">AWRI1</strain>
        <tissue evidence="11">Single Adult Female</tissue>
    </source>
</reference>
<evidence type="ECO:0000256" key="7">
    <source>
        <dbReference type="ARBA" id="ARBA00023170"/>
    </source>
</evidence>
<keyword evidence="5 9" id="KW-1133">Transmembrane helix</keyword>
<feature type="domain" description="Fibronectin type-III" evidence="10">
    <location>
        <begin position="720"/>
        <end position="805"/>
    </location>
</feature>
<dbReference type="InterPro" id="IPR015321">
    <property type="entry name" value="TypeI_recpt_CBD"/>
</dbReference>
<evidence type="ECO:0000313" key="12">
    <source>
        <dbReference type="Proteomes" id="UP001367676"/>
    </source>
</evidence>
<dbReference type="GO" id="GO:0016020">
    <property type="term" value="C:membrane"/>
    <property type="evidence" value="ECO:0007669"/>
    <property type="project" value="UniProtKB-SubCell"/>
</dbReference>
<comment type="caution">
    <text evidence="11">The sequence shown here is derived from an EMBL/GenBank/DDBJ whole genome shotgun (WGS) entry which is preliminary data.</text>
</comment>
<dbReference type="AlphaFoldDB" id="A0AAN9TC59"/>
<gene>
    <name evidence="11" type="ORF">V9T40_010296</name>
</gene>
<dbReference type="Pfam" id="PF00041">
    <property type="entry name" value="fn3"/>
    <property type="match status" value="3"/>
</dbReference>
<keyword evidence="2 9" id="KW-0812">Transmembrane</keyword>
<evidence type="ECO:0000256" key="4">
    <source>
        <dbReference type="ARBA" id="ARBA00022737"/>
    </source>
</evidence>
<keyword evidence="8" id="KW-0325">Glycoprotein</keyword>
<evidence type="ECO:0000256" key="2">
    <source>
        <dbReference type="ARBA" id="ARBA00022692"/>
    </source>
</evidence>
<dbReference type="PANTHER" id="PTHR46708:SF2">
    <property type="entry name" value="FIBRONECTIN TYPE-III DOMAIN-CONTAINING PROTEIN"/>
    <property type="match status" value="1"/>
</dbReference>
<keyword evidence="6 9" id="KW-0472">Membrane</keyword>
<evidence type="ECO:0000256" key="9">
    <source>
        <dbReference type="SAM" id="Phobius"/>
    </source>
</evidence>
<evidence type="ECO:0000259" key="10">
    <source>
        <dbReference type="PROSITE" id="PS50853"/>
    </source>
</evidence>
<dbReference type="Pfam" id="PF09240">
    <property type="entry name" value="IL6Ra-bind"/>
    <property type="match status" value="1"/>
</dbReference>
<keyword evidence="7" id="KW-0675">Receptor</keyword>
<dbReference type="CDD" id="cd00063">
    <property type="entry name" value="FN3"/>
    <property type="match status" value="3"/>
</dbReference>
<evidence type="ECO:0000256" key="5">
    <source>
        <dbReference type="ARBA" id="ARBA00022989"/>
    </source>
</evidence>
<dbReference type="Proteomes" id="UP001367676">
    <property type="component" value="Unassembled WGS sequence"/>
</dbReference>
<dbReference type="InterPro" id="IPR050991">
    <property type="entry name" value="ECM_Regulatory_Proteins"/>
</dbReference>
<dbReference type="InterPro" id="IPR003961">
    <property type="entry name" value="FN3_dom"/>
</dbReference>
<evidence type="ECO:0000313" key="11">
    <source>
        <dbReference type="EMBL" id="KAK7578091.1"/>
    </source>
</evidence>
<evidence type="ECO:0000256" key="8">
    <source>
        <dbReference type="ARBA" id="ARBA00023180"/>
    </source>
</evidence>
<name>A0AAN9TC59_9HEMI</name>
<dbReference type="PROSITE" id="PS50853">
    <property type="entry name" value="FN3"/>
    <property type="match status" value="3"/>
</dbReference>
<organism evidence="11 12">
    <name type="scientific">Parthenolecanium corni</name>
    <dbReference type="NCBI Taxonomy" id="536013"/>
    <lineage>
        <taxon>Eukaryota</taxon>
        <taxon>Metazoa</taxon>
        <taxon>Ecdysozoa</taxon>
        <taxon>Arthropoda</taxon>
        <taxon>Hexapoda</taxon>
        <taxon>Insecta</taxon>
        <taxon>Pterygota</taxon>
        <taxon>Neoptera</taxon>
        <taxon>Paraneoptera</taxon>
        <taxon>Hemiptera</taxon>
        <taxon>Sternorrhyncha</taxon>
        <taxon>Coccoidea</taxon>
        <taxon>Coccidae</taxon>
        <taxon>Parthenolecanium</taxon>
    </lineage>
</organism>
<proteinExistence type="predicted"/>
<keyword evidence="4" id="KW-0677">Repeat</keyword>
<feature type="transmembrane region" description="Helical" evidence="9">
    <location>
        <begin position="919"/>
        <end position="941"/>
    </location>
</feature>
<dbReference type="Gene3D" id="2.60.40.10">
    <property type="entry name" value="Immunoglobulins"/>
    <property type="match status" value="5"/>
</dbReference>
<feature type="domain" description="Fibronectin type-III" evidence="10">
    <location>
        <begin position="290"/>
        <end position="391"/>
    </location>
</feature>
<dbReference type="EMBL" id="JBBCAQ010000035">
    <property type="protein sequence ID" value="KAK7578091.1"/>
    <property type="molecule type" value="Genomic_DNA"/>
</dbReference>
<evidence type="ECO:0000256" key="3">
    <source>
        <dbReference type="ARBA" id="ARBA00022729"/>
    </source>
</evidence>
<dbReference type="PANTHER" id="PTHR46708">
    <property type="entry name" value="TENASCIN"/>
    <property type="match status" value="1"/>
</dbReference>
<keyword evidence="3" id="KW-0732">Signal</keyword>
<dbReference type="SMART" id="SM00060">
    <property type="entry name" value="FN3"/>
    <property type="match status" value="4"/>
</dbReference>
<evidence type="ECO:0000256" key="1">
    <source>
        <dbReference type="ARBA" id="ARBA00004479"/>
    </source>
</evidence>
<comment type="subcellular location">
    <subcellularLocation>
        <location evidence="1">Membrane</location>
        <topology evidence="1">Single-pass type I membrane protein</topology>
    </subcellularLocation>
</comment>
<accession>A0AAN9TC59</accession>
<feature type="domain" description="Fibronectin type-III" evidence="10">
    <location>
        <begin position="614"/>
        <end position="715"/>
    </location>
</feature>
<protein>
    <recommendedName>
        <fullName evidence="10">Fibronectin type-III domain-containing protein</fullName>
    </recommendedName>
</protein>
<dbReference type="SUPFAM" id="SSF49265">
    <property type="entry name" value="Fibronectin type III"/>
    <property type="match status" value="4"/>
</dbReference>
<evidence type="ECO:0000256" key="6">
    <source>
        <dbReference type="ARBA" id="ARBA00023136"/>
    </source>
</evidence>
<dbReference type="InterPro" id="IPR036116">
    <property type="entry name" value="FN3_sf"/>
</dbReference>
<dbReference type="InterPro" id="IPR013783">
    <property type="entry name" value="Ig-like_fold"/>
</dbReference>